<feature type="non-terminal residue" evidence="2">
    <location>
        <position position="460"/>
    </location>
</feature>
<protein>
    <submittedName>
        <fullName evidence="2">Uncharacterized protein</fullName>
    </submittedName>
</protein>
<feature type="coiled-coil region" evidence="1">
    <location>
        <begin position="68"/>
        <end position="207"/>
    </location>
</feature>
<reference evidence="2 3" key="1">
    <citation type="submission" date="2024-02" db="EMBL/GenBank/DDBJ databases">
        <title>High-quality chromosome-scale genome assembly of Pensacola bahiagrass (Paspalum notatum Flugge var. saurae).</title>
        <authorList>
            <person name="Vega J.M."/>
            <person name="Podio M."/>
            <person name="Orjuela J."/>
            <person name="Siena L.A."/>
            <person name="Pessino S.C."/>
            <person name="Combes M.C."/>
            <person name="Mariac C."/>
            <person name="Albertini E."/>
            <person name="Pupilli F."/>
            <person name="Ortiz J.P.A."/>
            <person name="Leblanc O."/>
        </authorList>
    </citation>
    <scope>NUCLEOTIDE SEQUENCE [LARGE SCALE GENOMIC DNA]</scope>
    <source>
        <strain evidence="2">R1</strain>
        <tissue evidence="2">Leaf</tissue>
    </source>
</reference>
<dbReference type="Proteomes" id="UP001341281">
    <property type="component" value="Chromosome 04"/>
</dbReference>
<keyword evidence="3" id="KW-1185">Reference proteome</keyword>
<name>A0AAQ3WSY8_PASNO</name>
<sequence>GQHVIILGESENRNKKSSVMSKGLVSLVGNEEYLQGVREDSWRIKKEIQDLRSQLDQDVKELGYYDENEKLRVQLDLKMKEVQCLSKQNKEIQAKNYCVMKQNEELKAKNDALAKRNEELQAKNDGLVKQNVELQTNNDRTSMRYGKLQDKNDRLTFQHKDMQANNNDLAKQNKEVQAKNDVLWKHNEKLQAKNDDLANLIEISDDEAVEHDIDLLVSEVEYHDVELDIRICDMVPTTRKSRNSSKNHMIKQNEELQAKNEDLINRINELESKNDVMKKQAEEIGSLQDEVTALVTTIDELMAKNRTLAETKEALKEKYDALKDEVAAYAAELERTQKKNEDLSGYLVKKKRVSNIFQNILTPLQGSHAPPLYYAYPRMQAPTQGEAPQGKHHLSQCTSIRSNLLLNRWYHRIRPHALGHQLLVWTSTGLLNFRGSAHISNNLELQIVDNVNYGMYGNER</sequence>
<evidence type="ECO:0000313" key="2">
    <source>
        <dbReference type="EMBL" id="WVZ72251.1"/>
    </source>
</evidence>
<keyword evidence="1" id="KW-0175">Coiled coil</keyword>
<dbReference type="EMBL" id="CP144748">
    <property type="protein sequence ID" value="WVZ72251.1"/>
    <property type="molecule type" value="Genomic_DNA"/>
</dbReference>
<evidence type="ECO:0000313" key="3">
    <source>
        <dbReference type="Proteomes" id="UP001341281"/>
    </source>
</evidence>
<accession>A0AAQ3WSY8</accession>
<proteinExistence type="predicted"/>
<gene>
    <name evidence="2" type="ORF">U9M48_020740</name>
</gene>
<dbReference type="AlphaFoldDB" id="A0AAQ3WSY8"/>
<feature type="coiled-coil region" evidence="1">
    <location>
        <begin position="246"/>
        <end position="339"/>
    </location>
</feature>
<organism evidence="2 3">
    <name type="scientific">Paspalum notatum var. saurae</name>
    <dbReference type="NCBI Taxonomy" id="547442"/>
    <lineage>
        <taxon>Eukaryota</taxon>
        <taxon>Viridiplantae</taxon>
        <taxon>Streptophyta</taxon>
        <taxon>Embryophyta</taxon>
        <taxon>Tracheophyta</taxon>
        <taxon>Spermatophyta</taxon>
        <taxon>Magnoliopsida</taxon>
        <taxon>Liliopsida</taxon>
        <taxon>Poales</taxon>
        <taxon>Poaceae</taxon>
        <taxon>PACMAD clade</taxon>
        <taxon>Panicoideae</taxon>
        <taxon>Andropogonodae</taxon>
        <taxon>Paspaleae</taxon>
        <taxon>Paspalinae</taxon>
        <taxon>Paspalum</taxon>
    </lineage>
</organism>
<evidence type="ECO:0000256" key="1">
    <source>
        <dbReference type="SAM" id="Coils"/>
    </source>
</evidence>